<sequence>MVSGQPAANRIAVNAAEQDGHIESVTVFQSDRAEIKRRVNLELKQGQNHVHIERLPSCVNEDSIRVDGTGTAVIFDVVYHAPQRQTTRSSNEAVATARRKLESVQKERDIAREQSGFLAAYGRTLDSKNLGIEDVQKFIDMFGPRQVEVAKRIQELDVQVSKAQEELNEAQRKVYEDAEGERRGTRITVTVLAETDGEAELMLTYGMFVIKEISQVPDGSIIVVSNARWTPLYDIRASIAKSPDASSTVSLHYRASITQTTGENWPDVELTLSTASPQLGSAVPTLTSWRIGPRPPPLPVALHAKGIAMKRASRAIESEASDEDMGFGLFDGTPPATAAHAAPMIVRQARVATAGVLSATFGIPGRSDIPSDQSSHKVVITVLELGADLEWVCVPREKESVFLTCKVVNASEFTLLPGEANVFMDDNFVSKSRIEHVSPNDSFKTSLGVDSALRVTYPTAKTLNRTTTLSSFAFMSKERQSVSAQSQRIIIRNSRPASVSTLRVLDHVPVSTDSRIKVTVIAPGGLDAGVTPPLPAGENADKGKGKERPWVNAQKGVQARWAPLDTGGEGTVEWKCEIPPTEEIELELSWEVWAPVSQPWQNL</sequence>
<dbReference type="NCBIfam" id="TIGR02231">
    <property type="entry name" value="mucoidy inhibitor MuiA family protein"/>
    <property type="match status" value="1"/>
</dbReference>
<evidence type="ECO:0000313" key="6">
    <source>
        <dbReference type="Proteomes" id="UP000383932"/>
    </source>
</evidence>
<evidence type="ECO:0000256" key="1">
    <source>
        <dbReference type="SAM" id="Coils"/>
    </source>
</evidence>
<dbReference type="EMBL" id="SSOP01000068">
    <property type="protein sequence ID" value="KAB5592339.1"/>
    <property type="molecule type" value="Genomic_DNA"/>
</dbReference>
<dbReference type="OrthoDB" id="10068793at2759"/>
<dbReference type="Pfam" id="PF13600">
    <property type="entry name" value="DUF4140"/>
    <property type="match status" value="1"/>
</dbReference>
<evidence type="ECO:0000259" key="3">
    <source>
        <dbReference type="Pfam" id="PF13598"/>
    </source>
</evidence>
<dbReference type="Pfam" id="PF13598">
    <property type="entry name" value="DUF4139"/>
    <property type="match status" value="1"/>
</dbReference>
<keyword evidence="1" id="KW-0175">Coiled coil</keyword>
<evidence type="ECO:0000313" key="5">
    <source>
        <dbReference type="EMBL" id="KAB5592339.1"/>
    </source>
</evidence>
<dbReference type="Proteomes" id="UP000383932">
    <property type="component" value="Unassembled WGS sequence"/>
</dbReference>
<gene>
    <name evidence="5" type="ORF">CTheo_4220</name>
</gene>
<feature type="domain" description="DUF4140" evidence="4">
    <location>
        <begin position="25"/>
        <end position="115"/>
    </location>
</feature>
<protein>
    <submittedName>
        <fullName evidence="5">Protein F37C4,5</fullName>
    </submittedName>
</protein>
<organism evidence="5 6">
    <name type="scientific">Ceratobasidium theobromae</name>
    <dbReference type="NCBI Taxonomy" id="1582974"/>
    <lineage>
        <taxon>Eukaryota</taxon>
        <taxon>Fungi</taxon>
        <taxon>Dikarya</taxon>
        <taxon>Basidiomycota</taxon>
        <taxon>Agaricomycotina</taxon>
        <taxon>Agaricomycetes</taxon>
        <taxon>Cantharellales</taxon>
        <taxon>Ceratobasidiaceae</taxon>
        <taxon>Ceratobasidium</taxon>
    </lineage>
</organism>
<dbReference type="InterPro" id="IPR025554">
    <property type="entry name" value="DUF4140"/>
</dbReference>
<feature type="region of interest" description="Disordered" evidence="2">
    <location>
        <begin position="530"/>
        <end position="550"/>
    </location>
</feature>
<proteinExistence type="predicted"/>
<feature type="compositionally biased region" description="Basic and acidic residues" evidence="2">
    <location>
        <begin position="539"/>
        <end position="549"/>
    </location>
</feature>
<dbReference type="InterPro" id="IPR037291">
    <property type="entry name" value="DUF4139"/>
</dbReference>
<comment type="caution">
    <text evidence="5">The sequence shown here is derived from an EMBL/GenBank/DDBJ whole genome shotgun (WGS) entry which is preliminary data.</text>
</comment>
<accession>A0A5N5QL07</accession>
<dbReference type="AlphaFoldDB" id="A0A5N5QL07"/>
<evidence type="ECO:0000259" key="4">
    <source>
        <dbReference type="Pfam" id="PF13600"/>
    </source>
</evidence>
<name>A0A5N5QL07_9AGAM</name>
<evidence type="ECO:0000256" key="2">
    <source>
        <dbReference type="SAM" id="MobiDB-lite"/>
    </source>
</evidence>
<dbReference type="InterPro" id="IPR011935">
    <property type="entry name" value="CHP02231"/>
</dbReference>
<feature type="coiled-coil region" evidence="1">
    <location>
        <begin position="146"/>
        <end position="173"/>
    </location>
</feature>
<feature type="domain" description="DUF4139" evidence="3">
    <location>
        <begin position="223"/>
        <end position="595"/>
    </location>
</feature>
<dbReference type="PANTHER" id="PTHR31005">
    <property type="entry name" value="DUF4139 DOMAIN-CONTAINING PROTEIN"/>
    <property type="match status" value="1"/>
</dbReference>
<reference evidence="5 6" key="1">
    <citation type="journal article" date="2019" name="Fungal Biol. Biotechnol.">
        <title>Draft genome sequence of fastidious pathogen Ceratobasidium theobromae, which causes vascular-streak dieback in Theobroma cacao.</title>
        <authorList>
            <person name="Ali S.S."/>
            <person name="Asman A."/>
            <person name="Shao J."/>
            <person name="Firmansyah A.P."/>
            <person name="Susilo A.W."/>
            <person name="Rosmana A."/>
            <person name="McMahon P."/>
            <person name="Junaid M."/>
            <person name="Guest D."/>
            <person name="Kheng T.Y."/>
            <person name="Meinhardt L.W."/>
            <person name="Bailey B.A."/>
        </authorList>
    </citation>
    <scope>NUCLEOTIDE SEQUENCE [LARGE SCALE GENOMIC DNA]</scope>
    <source>
        <strain evidence="5 6">CT2</strain>
    </source>
</reference>
<dbReference type="PANTHER" id="PTHR31005:SF8">
    <property type="entry name" value="DUF4139 DOMAIN-CONTAINING PROTEIN"/>
    <property type="match status" value="1"/>
</dbReference>
<keyword evidence="6" id="KW-1185">Reference proteome</keyword>